<dbReference type="InterPro" id="IPR032675">
    <property type="entry name" value="LRR_dom_sf"/>
</dbReference>
<dbReference type="InterPro" id="IPR050836">
    <property type="entry name" value="SDS22/Internalin_LRR"/>
</dbReference>
<evidence type="ECO:0000313" key="4">
    <source>
        <dbReference type="EMBL" id="AVQ32586.1"/>
    </source>
</evidence>
<protein>
    <submittedName>
        <fullName evidence="4">Leucine-rich repeat domain-containing protein</fullName>
    </submittedName>
</protein>
<evidence type="ECO:0000256" key="2">
    <source>
        <dbReference type="ARBA" id="ARBA00022737"/>
    </source>
</evidence>
<keyword evidence="3" id="KW-1133">Transmembrane helix</keyword>
<keyword evidence="3" id="KW-0472">Membrane</keyword>
<keyword evidence="5" id="KW-1185">Reference proteome</keyword>
<feature type="transmembrane region" description="Helical" evidence="3">
    <location>
        <begin position="234"/>
        <end position="256"/>
    </location>
</feature>
<evidence type="ECO:0000256" key="3">
    <source>
        <dbReference type="SAM" id="Phobius"/>
    </source>
</evidence>
<sequence length="612" mass="70661">MKFIEKDVKRACKKSFSFFITQKFLNKVRSLSIVVTGESISLLDLELFPNLEDLYIDKQDGTYEIKDIDVIYKCKNLKTLTISRCKPFYLPINYFQNVEELDFYDTEIEDFYFLRGMPKLTDLVLIGENVKDIGFLKNLPSLEYLSLEETSVKDISPIKYLEKLESIEFEDNKLIKDYSIIKTLPSVLNYYINGEYYDKDNEYIKEEETDNHEVKDCCGENKKKNIPKRDTKKIIFFVLAPIFYLIIFLIIMLGIMKLPNIVPAFFRSSRVGNVKSILYPTIICNGALAIELTLGCIGVAIGNIKWFKKLIRVVNNDIEAEKLGFNRQNIFSMAILCVISIGFSIFLTIAILSSEGIIDIISRNVKDLKIYNSGNGVKYYGTLQLKKSYGRMEGVYYTGNYSQFKKYLTAVEFPHQGWRAGKNFSLVCPITLSRNLKLEKNTDYLVKYLPNTKIVYSIEKLDRWDYINDVLENNLFGKKMDISSDEILSGIYTKGQYLEKNYPIVKEILSGKEKYKIEYSKTDLNGDGENDYLVVLKNKSGKKVIMGIIMIDKKYQEIFLPEIAGDENSDISKLTTKTYCLYDLKVVSSITGEESILQFDGKKSYIRSSRKK</sequence>
<organism evidence="4 5">
    <name type="scientific">Fusobacterium varium ATCC 27725</name>
    <dbReference type="NCBI Taxonomy" id="469618"/>
    <lineage>
        <taxon>Bacteria</taxon>
        <taxon>Fusobacteriati</taxon>
        <taxon>Fusobacteriota</taxon>
        <taxon>Fusobacteriia</taxon>
        <taxon>Fusobacteriales</taxon>
        <taxon>Fusobacteriaceae</taxon>
        <taxon>Fusobacterium</taxon>
    </lineage>
</organism>
<keyword evidence="2" id="KW-0677">Repeat</keyword>
<dbReference type="Gene3D" id="3.80.10.10">
    <property type="entry name" value="Ribonuclease Inhibitor"/>
    <property type="match status" value="1"/>
</dbReference>
<proteinExistence type="predicted"/>
<reference evidence="5" key="1">
    <citation type="journal article" date="2018" name="MSphere">
        <title>Fusobacterium Genomics Using MinION and Illumina Sequencing Enables Genome Completion and Correction.</title>
        <authorList>
            <person name="Todd S.M."/>
            <person name="Settlage R.E."/>
            <person name="Lahmers K.K."/>
            <person name="Slade D.J."/>
        </authorList>
    </citation>
    <scope>NUCLEOTIDE SEQUENCE [LARGE SCALE GENOMIC DNA]</scope>
    <source>
        <strain evidence="5">ATCC 27725</strain>
    </source>
</reference>
<gene>
    <name evidence="4" type="ORF">C4N18_13315</name>
</gene>
<dbReference type="Proteomes" id="UP000241238">
    <property type="component" value="Chromosome"/>
</dbReference>
<accession>A0ABM6U835</accession>
<dbReference type="PANTHER" id="PTHR46652">
    <property type="entry name" value="LEUCINE-RICH REPEAT AND IQ DOMAIN-CONTAINING PROTEIN 1-RELATED"/>
    <property type="match status" value="1"/>
</dbReference>
<keyword evidence="3" id="KW-0812">Transmembrane</keyword>
<evidence type="ECO:0000313" key="5">
    <source>
        <dbReference type="Proteomes" id="UP000241238"/>
    </source>
</evidence>
<name>A0ABM6U835_FUSVA</name>
<dbReference type="PANTHER" id="PTHR46652:SF3">
    <property type="entry name" value="LEUCINE-RICH REPEAT-CONTAINING PROTEIN 9"/>
    <property type="match status" value="1"/>
</dbReference>
<feature type="transmembrane region" description="Helical" evidence="3">
    <location>
        <begin position="276"/>
        <end position="302"/>
    </location>
</feature>
<dbReference type="EMBL" id="CP028103">
    <property type="protein sequence ID" value="AVQ32586.1"/>
    <property type="molecule type" value="Genomic_DNA"/>
</dbReference>
<keyword evidence="1" id="KW-0433">Leucine-rich repeat</keyword>
<dbReference type="SUPFAM" id="SSF52058">
    <property type="entry name" value="L domain-like"/>
    <property type="match status" value="1"/>
</dbReference>
<feature type="transmembrane region" description="Helical" evidence="3">
    <location>
        <begin position="330"/>
        <end position="352"/>
    </location>
</feature>
<evidence type="ECO:0000256" key="1">
    <source>
        <dbReference type="ARBA" id="ARBA00022614"/>
    </source>
</evidence>